<dbReference type="InterPro" id="IPR003004">
    <property type="entry name" value="GspF/PilC"/>
</dbReference>
<dbReference type="InterPro" id="IPR042094">
    <property type="entry name" value="T2SS_GspF_sf"/>
</dbReference>
<dbReference type="Gene3D" id="1.20.81.30">
    <property type="entry name" value="Type II secretion system (T2SS), domain F"/>
    <property type="match status" value="2"/>
</dbReference>
<sequence length="401" mass="44417">MKFKYSARNKEGELQVGVVEAASYDAAASILNGHDLFVLSVINAEERSLADYISSFFNRVKSKDLVIFSRQLATLLEARVPLGDSLKNMYRQTENQILKEVIFDINADVSAGSSFSQALGRHPNVFSDFFINMIRAAEVTGRVDQSMSFMADYLEKQDTLTSKIKNALIYPAFVIGLFLLVVLVMVTFVFPQIKPIFEETGVALPIHTRIILGTGDFVLAWWWAILVIFIVAFIAIADYIRSDEGKGLVSDLSLRLPIIGGLFTKMYVTRFAQSASVLIAGGVSVVQAIRITARTIGNIVFEEELEKVANQVKEGELMSRALEKSPYFPLLVANLVAIGESTGKVDKLLEKISDFYTRQVDETAANLVELIQPILMVVIAVFVGILFASILMPIYNLAQAF</sequence>
<organism evidence="10 11">
    <name type="scientific">Candidatus Liptonbacteria bacterium CG11_big_fil_rev_8_21_14_0_20_35_14</name>
    <dbReference type="NCBI Taxonomy" id="1974634"/>
    <lineage>
        <taxon>Bacteria</taxon>
        <taxon>Candidatus Liptoniibacteriota</taxon>
    </lineage>
</organism>
<dbReference type="PANTHER" id="PTHR30012:SF0">
    <property type="entry name" value="TYPE II SECRETION SYSTEM PROTEIN F-RELATED"/>
    <property type="match status" value="1"/>
</dbReference>
<dbReference type="PANTHER" id="PTHR30012">
    <property type="entry name" value="GENERAL SECRETION PATHWAY PROTEIN"/>
    <property type="match status" value="1"/>
</dbReference>
<feature type="transmembrane region" description="Helical" evidence="8">
    <location>
        <begin position="167"/>
        <end position="190"/>
    </location>
</feature>
<evidence type="ECO:0000256" key="8">
    <source>
        <dbReference type="SAM" id="Phobius"/>
    </source>
</evidence>
<feature type="domain" description="Type II secretion system protein GspF" evidence="9">
    <location>
        <begin position="68"/>
        <end position="191"/>
    </location>
</feature>
<comment type="similarity">
    <text evidence="2">Belongs to the GSP F family.</text>
</comment>
<keyword evidence="7 8" id="KW-0472">Membrane</keyword>
<feature type="domain" description="Type II secretion system protein GspF" evidence="9">
    <location>
        <begin position="271"/>
        <end position="393"/>
    </location>
</feature>
<dbReference type="Proteomes" id="UP000229893">
    <property type="component" value="Unassembled WGS sequence"/>
</dbReference>
<accession>A0A2H0NAQ5</accession>
<dbReference type="AlphaFoldDB" id="A0A2H0NAQ5"/>
<evidence type="ECO:0000256" key="6">
    <source>
        <dbReference type="ARBA" id="ARBA00022989"/>
    </source>
</evidence>
<comment type="subcellular location">
    <subcellularLocation>
        <location evidence="1">Cell inner membrane</location>
        <topology evidence="1">Multi-pass membrane protein</topology>
    </subcellularLocation>
</comment>
<dbReference type="GO" id="GO:0005886">
    <property type="term" value="C:plasma membrane"/>
    <property type="evidence" value="ECO:0007669"/>
    <property type="project" value="UniProtKB-SubCell"/>
</dbReference>
<name>A0A2H0NAQ5_9BACT</name>
<evidence type="ECO:0000313" key="10">
    <source>
        <dbReference type="EMBL" id="PIR05205.1"/>
    </source>
</evidence>
<gene>
    <name evidence="10" type="ORF">COV57_00360</name>
</gene>
<evidence type="ECO:0000313" key="11">
    <source>
        <dbReference type="Proteomes" id="UP000229893"/>
    </source>
</evidence>
<proteinExistence type="inferred from homology"/>
<evidence type="ECO:0000256" key="2">
    <source>
        <dbReference type="ARBA" id="ARBA00005745"/>
    </source>
</evidence>
<dbReference type="PRINTS" id="PR00812">
    <property type="entry name" value="BCTERIALGSPF"/>
</dbReference>
<evidence type="ECO:0000256" key="1">
    <source>
        <dbReference type="ARBA" id="ARBA00004429"/>
    </source>
</evidence>
<feature type="transmembrane region" description="Helical" evidence="8">
    <location>
        <begin position="220"/>
        <end position="240"/>
    </location>
</feature>
<reference evidence="10 11" key="1">
    <citation type="submission" date="2017-09" db="EMBL/GenBank/DDBJ databases">
        <title>Depth-based differentiation of microbial function through sediment-hosted aquifers and enrichment of novel symbionts in the deep terrestrial subsurface.</title>
        <authorList>
            <person name="Probst A.J."/>
            <person name="Ladd B."/>
            <person name="Jarett J.K."/>
            <person name="Geller-Mcgrath D.E."/>
            <person name="Sieber C.M."/>
            <person name="Emerson J.B."/>
            <person name="Anantharaman K."/>
            <person name="Thomas B.C."/>
            <person name="Malmstrom R."/>
            <person name="Stieglmeier M."/>
            <person name="Klingl A."/>
            <person name="Woyke T."/>
            <person name="Ryan C.M."/>
            <person name="Banfield J.F."/>
        </authorList>
    </citation>
    <scope>NUCLEOTIDE SEQUENCE [LARGE SCALE GENOMIC DNA]</scope>
    <source>
        <strain evidence="10">CG11_big_fil_rev_8_21_14_0_20_35_14</strain>
    </source>
</reference>
<keyword evidence="5 8" id="KW-0812">Transmembrane</keyword>
<dbReference type="FunFam" id="1.20.81.30:FF:000001">
    <property type="entry name" value="Type II secretion system protein F"/>
    <property type="match status" value="1"/>
</dbReference>
<keyword evidence="3" id="KW-1003">Cell membrane</keyword>
<keyword evidence="4" id="KW-0997">Cell inner membrane</keyword>
<keyword evidence="6 8" id="KW-1133">Transmembrane helix</keyword>
<evidence type="ECO:0000256" key="7">
    <source>
        <dbReference type="ARBA" id="ARBA00023136"/>
    </source>
</evidence>
<evidence type="ECO:0000256" key="4">
    <source>
        <dbReference type="ARBA" id="ARBA00022519"/>
    </source>
</evidence>
<feature type="transmembrane region" description="Helical" evidence="8">
    <location>
        <begin position="374"/>
        <end position="395"/>
    </location>
</feature>
<comment type="caution">
    <text evidence="10">The sequence shown here is derived from an EMBL/GenBank/DDBJ whole genome shotgun (WGS) entry which is preliminary data.</text>
</comment>
<evidence type="ECO:0000256" key="5">
    <source>
        <dbReference type="ARBA" id="ARBA00022692"/>
    </source>
</evidence>
<dbReference type="Pfam" id="PF00482">
    <property type="entry name" value="T2SSF"/>
    <property type="match status" value="2"/>
</dbReference>
<dbReference type="InterPro" id="IPR018076">
    <property type="entry name" value="T2SS_GspF_dom"/>
</dbReference>
<evidence type="ECO:0000256" key="3">
    <source>
        <dbReference type="ARBA" id="ARBA00022475"/>
    </source>
</evidence>
<protein>
    <recommendedName>
        <fullName evidence="9">Type II secretion system protein GspF domain-containing protein</fullName>
    </recommendedName>
</protein>
<dbReference type="EMBL" id="PCWO01000004">
    <property type="protein sequence ID" value="PIR05205.1"/>
    <property type="molecule type" value="Genomic_DNA"/>
</dbReference>
<evidence type="ECO:0000259" key="9">
    <source>
        <dbReference type="Pfam" id="PF00482"/>
    </source>
</evidence>